<dbReference type="EMBL" id="QXFU01000931">
    <property type="protein sequence ID" value="KAE9015880.1"/>
    <property type="molecule type" value="Genomic_DNA"/>
</dbReference>
<feature type="chain" id="PRO_5025618777" evidence="1">
    <location>
        <begin position="16"/>
        <end position="54"/>
    </location>
</feature>
<dbReference type="Proteomes" id="UP000435112">
    <property type="component" value="Unassembled WGS sequence"/>
</dbReference>
<evidence type="ECO:0000313" key="3">
    <source>
        <dbReference type="Proteomes" id="UP000435112"/>
    </source>
</evidence>
<evidence type="ECO:0000256" key="1">
    <source>
        <dbReference type="SAM" id="SignalP"/>
    </source>
</evidence>
<dbReference type="AlphaFoldDB" id="A0A6A3LB61"/>
<dbReference type="OrthoDB" id="10270479at2759"/>
<organism evidence="2 3">
    <name type="scientific">Phytophthora rubi</name>
    <dbReference type="NCBI Taxonomy" id="129364"/>
    <lineage>
        <taxon>Eukaryota</taxon>
        <taxon>Sar</taxon>
        <taxon>Stramenopiles</taxon>
        <taxon>Oomycota</taxon>
        <taxon>Peronosporomycetes</taxon>
        <taxon>Peronosporales</taxon>
        <taxon>Peronosporaceae</taxon>
        <taxon>Phytophthora</taxon>
    </lineage>
</organism>
<accession>A0A6A3LB61</accession>
<reference evidence="2 3" key="1">
    <citation type="submission" date="2018-09" db="EMBL/GenBank/DDBJ databases">
        <title>Genomic investigation of the strawberry pathogen Phytophthora fragariae indicates pathogenicity is determined by transcriptional variation in three key races.</title>
        <authorList>
            <person name="Adams T.M."/>
            <person name="Armitage A.D."/>
            <person name="Sobczyk M.K."/>
            <person name="Bates H.J."/>
            <person name="Dunwell J.M."/>
            <person name="Nellist C.F."/>
            <person name="Harrison R.J."/>
        </authorList>
    </citation>
    <scope>NUCLEOTIDE SEQUENCE [LARGE SCALE GENOMIC DNA]</scope>
    <source>
        <strain evidence="2 3">SCRP324</strain>
    </source>
</reference>
<feature type="signal peptide" evidence="1">
    <location>
        <begin position="1"/>
        <end position="15"/>
    </location>
</feature>
<comment type="caution">
    <text evidence="2">The sequence shown here is derived from an EMBL/GenBank/DDBJ whole genome shotgun (WGS) entry which is preliminary data.</text>
</comment>
<evidence type="ECO:0000313" key="2">
    <source>
        <dbReference type="EMBL" id="KAE9015880.1"/>
    </source>
</evidence>
<gene>
    <name evidence="2" type="ORF">PR002_g13813</name>
</gene>
<proteinExistence type="predicted"/>
<sequence>MSSSPLVIFPCLVSALHPELVGNVDNSHSAVVVNGQIRRGYLLHLFTDPPFCNT</sequence>
<protein>
    <submittedName>
        <fullName evidence="2">Uncharacterized protein</fullName>
    </submittedName>
</protein>
<name>A0A6A3LB61_9STRA</name>
<keyword evidence="1" id="KW-0732">Signal</keyword>